<dbReference type="InterPro" id="IPR036772">
    <property type="entry name" value="SRCR-like_dom_sf"/>
</dbReference>
<feature type="chain" id="PRO_5017214932" description="Peptidase S1 domain-containing protein" evidence="8">
    <location>
        <begin position="24"/>
        <end position="558"/>
    </location>
</feature>
<dbReference type="PANTHER" id="PTHR24252:SF7">
    <property type="entry name" value="HYALIN"/>
    <property type="match status" value="1"/>
</dbReference>
<evidence type="ECO:0000256" key="1">
    <source>
        <dbReference type="ARBA" id="ARBA00022670"/>
    </source>
</evidence>
<dbReference type="PROSITE" id="PS50287">
    <property type="entry name" value="SRCR_2"/>
    <property type="match status" value="1"/>
</dbReference>
<dbReference type="InterPro" id="IPR002172">
    <property type="entry name" value="LDrepeatLR_classA_rpt"/>
</dbReference>
<reference evidence="11" key="1">
    <citation type="submission" date="2025-08" db="UniProtKB">
        <authorList>
            <consortium name="Ensembl"/>
        </authorList>
    </citation>
    <scope>IDENTIFICATION</scope>
</reference>
<dbReference type="Gene3D" id="4.10.400.10">
    <property type="entry name" value="Low-density Lipoprotein Receptor"/>
    <property type="match status" value="2"/>
</dbReference>
<dbReference type="GO" id="GO:0016020">
    <property type="term" value="C:membrane"/>
    <property type="evidence" value="ECO:0007669"/>
    <property type="project" value="InterPro"/>
</dbReference>
<dbReference type="STRING" id="41447.ENSSDUP00000029025"/>
<dbReference type="PANTHER" id="PTHR24252">
    <property type="entry name" value="ACROSIN-RELATED"/>
    <property type="match status" value="1"/>
</dbReference>
<dbReference type="Gene3D" id="2.40.10.10">
    <property type="entry name" value="Trypsin-like serine proteases"/>
    <property type="match status" value="3"/>
</dbReference>
<dbReference type="SMART" id="SM00202">
    <property type="entry name" value="SR"/>
    <property type="match status" value="1"/>
</dbReference>
<organism evidence="11 12">
    <name type="scientific">Seriola dumerili</name>
    <name type="common">Greater amberjack</name>
    <name type="synonym">Caranx dumerili</name>
    <dbReference type="NCBI Taxonomy" id="41447"/>
    <lineage>
        <taxon>Eukaryota</taxon>
        <taxon>Metazoa</taxon>
        <taxon>Chordata</taxon>
        <taxon>Craniata</taxon>
        <taxon>Vertebrata</taxon>
        <taxon>Euteleostomi</taxon>
        <taxon>Actinopterygii</taxon>
        <taxon>Neopterygii</taxon>
        <taxon>Teleostei</taxon>
        <taxon>Neoteleostei</taxon>
        <taxon>Acanthomorphata</taxon>
        <taxon>Carangaria</taxon>
        <taxon>Carangiformes</taxon>
        <taxon>Carangidae</taxon>
        <taxon>Seriola</taxon>
    </lineage>
</organism>
<dbReference type="Pfam" id="PF21286">
    <property type="entry name" value="CFAI_FIMAC_N"/>
    <property type="match status" value="1"/>
</dbReference>
<dbReference type="GO" id="GO:0006508">
    <property type="term" value="P:proteolysis"/>
    <property type="evidence" value="ECO:0007669"/>
    <property type="project" value="UniProtKB-KW"/>
</dbReference>
<dbReference type="InterPro" id="IPR001190">
    <property type="entry name" value="SRCR"/>
</dbReference>
<evidence type="ECO:0000256" key="7">
    <source>
        <dbReference type="PROSITE-ProRule" id="PRU00196"/>
    </source>
</evidence>
<feature type="disulfide bond" evidence="6">
    <location>
        <begin position="256"/>
        <end position="268"/>
    </location>
</feature>
<dbReference type="GeneTree" id="ENSGT00930000151042"/>
<evidence type="ECO:0000313" key="11">
    <source>
        <dbReference type="Ensembl" id="ENSSDUP00000029025.1"/>
    </source>
</evidence>
<dbReference type="InterPro" id="IPR023415">
    <property type="entry name" value="LDLR_class-A_CS"/>
</dbReference>
<feature type="disulfide bond" evidence="7">
    <location>
        <begin position="186"/>
        <end position="196"/>
    </location>
</feature>
<dbReference type="GO" id="GO:0004252">
    <property type="term" value="F:serine-type endopeptidase activity"/>
    <property type="evidence" value="ECO:0007669"/>
    <property type="project" value="InterPro"/>
</dbReference>
<dbReference type="SMART" id="SM00020">
    <property type="entry name" value="Tryp_SPc"/>
    <property type="match status" value="1"/>
</dbReference>
<dbReference type="SUPFAM" id="SSF50494">
    <property type="entry name" value="Trypsin-like serine proteases"/>
    <property type="match status" value="1"/>
</dbReference>
<dbReference type="InterPro" id="IPR009003">
    <property type="entry name" value="Peptidase_S1_PA"/>
</dbReference>
<feature type="domain" description="Peptidase S1" evidence="9">
    <location>
        <begin position="343"/>
        <end position="549"/>
    </location>
</feature>
<evidence type="ECO:0000259" key="10">
    <source>
        <dbReference type="PROSITE" id="PS50287"/>
    </source>
</evidence>
<dbReference type="PROSITE" id="PS50068">
    <property type="entry name" value="LDLRA_2"/>
    <property type="match status" value="2"/>
</dbReference>
<evidence type="ECO:0008006" key="13">
    <source>
        <dbReference type="Google" id="ProtNLM"/>
    </source>
</evidence>
<feature type="disulfide bond" evidence="6">
    <location>
        <begin position="226"/>
        <end position="244"/>
    </location>
</feature>
<keyword evidence="1" id="KW-0645">Protease</keyword>
<dbReference type="Pfam" id="PF00089">
    <property type="entry name" value="Trypsin"/>
    <property type="match status" value="1"/>
</dbReference>
<evidence type="ECO:0000256" key="2">
    <source>
        <dbReference type="ARBA" id="ARBA00022801"/>
    </source>
</evidence>
<comment type="similarity">
    <text evidence="5">Belongs to the peptidase S1 family. CLIP subfamily.</text>
</comment>
<dbReference type="Pfam" id="PF00057">
    <property type="entry name" value="Ldl_recept_a"/>
    <property type="match status" value="1"/>
</dbReference>
<keyword evidence="2" id="KW-0378">Hydrolase</keyword>
<feature type="domain" description="SRCR" evidence="10">
    <location>
        <begin position="97"/>
        <end position="227"/>
    </location>
</feature>
<dbReference type="PROSITE" id="PS50240">
    <property type="entry name" value="TRYPSIN_DOM"/>
    <property type="match status" value="1"/>
</dbReference>
<dbReference type="Pfam" id="PF00530">
    <property type="entry name" value="SRCR"/>
    <property type="match status" value="1"/>
</dbReference>
<dbReference type="SMART" id="SM00192">
    <property type="entry name" value="LDLa"/>
    <property type="match status" value="2"/>
</dbReference>
<keyword evidence="4 7" id="KW-1015">Disulfide bond</keyword>
<keyword evidence="12" id="KW-1185">Reference proteome</keyword>
<dbReference type="SUPFAM" id="SSF56487">
    <property type="entry name" value="SRCR-like"/>
    <property type="match status" value="1"/>
</dbReference>
<feature type="disulfide bond" evidence="6">
    <location>
        <begin position="238"/>
        <end position="253"/>
    </location>
</feature>
<dbReference type="InterPro" id="IPR048722">
    <property type="entry name" value="CFAI_FIMAC_N"/>
</dbReference>
<feature type="signal peptide" evidence="8">
    <location>
        <begin position="1"/>
        <end position="23"/>
    </location>
</feature>
<evidence type="ECO:0000256" key="4">
    <source>
        <dbReference type="ARBA" id="ARBA00023157"/>
    </source>
</evidence>
<dbReference type="PROSITE" id="PS00134">
    <property type="entry name" value="TRYPSIN_HIS"/>
    <property type="match status" value="1"/>
</dbReference>
<dbReference type="InterPro" id="IPR036055">
    <property type="entry name" value="LDL_receptor-like_sf"/>
</dbReference>
<dbReference type="CDD" id="cd00190">
    <property type="entry name" value="Tryp_SPc"/>
    <property type="match status" value="1"/>
</dbReference>
<evidence type="ECO:0000256" key="3">
    <source>
        <dbReference type="ARBA" id="ARBA00022825"/>
    </source>
</evidence>
<dbReference type="CDD" id="cd00112">
    <property type="entry name" value="LDLa"/>
    <property type="match status" value="2"/>
</dbReference>
<evidence type="ECO:0000256" key="5">
    <source>
        <dbReference type="ARBA" id="ARBA00024195"/>
    </source>
</evidence>
<evidence type="ECO:0000259" key="9">
    <source>
        <dbReference type="PROSITE" id="PS50240"/>
    </source>
</evidence>
<feature type="disulfide bond" evidence="6">
    <location>
        <begin position="263"/>
        <end position="281"/>
    </location>
</feature>
<name>A0A3B4VGR7_SERDU</name>
<sequence>MSILNMFNLFFLFLIRHITVLRALRQEKICPNITLWFTRESCDLVFCPPWQRCVNGLCSCKPAYLCPTEGKPAQVCSQTLTCRFFYCVIFLFTDLHLPLVSANQPKFRGSVEAGSGVLRLSLPGAGGGREQVLVCAELWDMAAANVACRADGHPLGAASTGTAPYLSLKVDHRNRQLPGKCVSVRCQGYENSLAECVIYDKVKIDNRDVATATCVQTPGEECDFSCVSGKCVSLSQTCDGVDDCGDRSDEMCCKSCRNGAFRCSTGVCLHPEAVGDGQVDCLDGEDESKTHTSTDSSHTHMHTHTHTLEVTRAHLESQLNCGVPNADDDAVEELGGRSRFKRVLGGVPAGRIQWQVAIEMNRKIHCGGAYIGGCWVITAAHCIGLIGGFTHDRCLRHHPDNGKINDIALVELEKLPLREECLINNSAISPICVPWTTRLFQPNHTCTISGWGQTAGTRVLQWAKVSLIEDCQKFYNDSFKPGMICAGDLDGSVDACEGDNGGPLVCEDAVGVSYLWGIISWGRGCGRPRSPGVYTQVAHYFEWIRLITGWPAVTKYNS</sequence>
<dbReference type="InterPro" id="IPR001254">
    <property type="entry name" value="Trypsin_dom"/>
</dbReference>
<dbReference type="Proteomes" id="UP000261420">
    <property type="component" value="Unplaced"/>
</dbReference>
<evidence type="ECO:0000256" key="6">
    <source>
        <dbReference type="PROSITE-ProRule" id="PRU00124"/>
    </source>
</evidence>
<evidence type="ECO:0000313" key="12">
    <source>
        <dbReference type="Proteomes" id="UP000261420"/>
    </source>
</evidence>
<proteinExistence type="inferred from homology"/>
<dbReference type="PRINTS" id="PR00722">
    <property type="entry name" value="CHYMOTRYPSIN"/>
</dbReference>
<dbReference type="SUPFAM" id="SSF57424">
    <property type="entry name" value="LDL receptor-like module"/>
    <property type="match status" value="2"/>
</dbReference>
<dbReference type="InterPro" id="IPR001314">
    <property type="entry name" value="Peptidase_S1A"/>
</dbReference>
<dbReference type="AlphaFoldDB" id="A0A3B4VGR7"/>
<protein>
    <recommendedName>
        <fullName evidence="13">Peptidase S1 domain-containing protein</fullName>
    </recommendedName>
</protein>
<accession>A0A3B4VGR7</accession>
<dbReference type="InterPro" id="IPR043504">
    <property type="entry name" value="Peptidase_S1_PA_chymotrypsin"/>
</dbReference>
<dbReference type="Gene3D" id="3.10.250.10">
    <property type="entry name" value="SRCR-like domain"/>
    <property type="match status" value="1"/>
</dbReference>
<keyword evidence="3" id="KW-0720">Serine protease</keyword>
<dbReference type="PROSITE" id="PS01209">
    <property type="entry name" value="LDLRA_1"/>
    <property type="match status" value="1"/>
</dbReference>
<dbReference type="FunFam" id="2.40.10.10:FF:000002">
    <property type="entry name" value="Transmembrane protease serine"/>
    <property type="match status" value="1"/>
</dbReference>
<reference evidence="11" key="2">
    <citation type="submission" date="2025-09" db="UniProtKB">
        <authorList>
            <consortium name="Ensembl"/>
        </authorList>
    </citation>
    <scope>IDENTIFICATION</scope>
</reference>
<comment type="caution">
    <text evidence="7">Lacks conserved residue(s) required for the propagation of feature annotation.</text>
</comment>
<keyword evidence="8" id="KW-0732">Signal</keyword>
<dbReference type="Ensembl" id="ENSSDUT00000029518.1">
    <property type="protein sequence ID" value="ENSSDUP00000029025.1"/>
    <property type="gene ID" value="ENSSDUG00000020901.1"/>
</dbReference>
<dbReference type="InterPro" id="IPR018114">
    <property type="entry name" value="TRYPSIN_HIS"/>
</dbReference>
<evidence type="ECO:0000256" key="8">
    <source>
        <dbReference type="SAM" id="SignalP"/>
    </source>
</evidence>